<evidence type="ECO:0000313" key="1">
    <source>
        <dbReference type="EMBL" id="EKV06327.1"/>
    </source>
</evidence>
<organism evidence="1 2">
    <name type="scientific">Penicillium digitatum (strain Pd1 / CECT 20795)</name>
    <name type="common">Green mold</name>
    <dbReference type="NCBI Taxonomy" id="1170230"/>
    <lineage>
        <taxon>Eukaryota</taxon>
        <taxon>Fungi</taxon>
        <taxon>Dikarya</taxon>
        <taxon>Ascomycota</taxon>
        <taxon>Pezizomycotina</taxon>
        <taxon>Eurotiomycetes</taxon>
        <taxon>Eurotiomycetidae</taxon>
        <taxon>Eurotiales</taxon>
        <taxon>Aspergillaceae</taxon>
        <taxon>Penicillium</taxon>
    </lineage>
</organism>
<evidence type="ECO:0000313" key="2">
    <source>
        <dbReference type="Proteomes" id="UP000009886"/>
    </source>
</evidence>
<dbReference type="AlphaFoldDB" id="K9FDU5"/>
<gene>
    <name evidence="1" type="ORF">PDIP_79520</name>
</gene>
<name>K9FDU5_PEND1</name>
<proteinExistence type="predicted"/>
<accession>K9FDU5</accession>
<dbReference type="HOGENOM" id="CLU_3410714_0_0_1"/>
<reference evidence="2" key="1">
    <citation type="journal article" date="2012" name="BMC Genomics">
        <title>Genome sequence of the necrotrophic fungus Penicillium digitatum, the main postharvest pathogen of citrus.</title>
        <authorList>
            <person name="Marcet-Houben M."/>
            <person name="Ballester A.-R."/>
            <person name="de la Fuente B."/>
            <person name="Harries E."/>
            <person name="Marcos J.F."/>
            <person name="Gonzalez-Candelas L."/>
            <person name="Gabaldon T."/>
        </authorList>
    </citation>
    <scope>NUCLEOTIDE SEQUENCE [LARGE SCALE GENOMIC DNA]</scope>
    <source>
        <strain evidence="2">Pd1 / CECT 20795</strain>
    </source>
</reference>
<comment type="caution">
    <text evidence="1">The sequence shown here is derived from an EMBL/GenBank/DDBJ whole genome shotgun (WGS) entry which is preliminary data.</text>
</comment>
<dbReference type="Proteomes" id="UP000009886">
    <property type="component" value="Unassembled WGS sequence"/>
</dbReference>
<sequence length="29" mass="3476">MITSRDVIKVSARFDGYLENTHRDRHMQV</sequence>
<dbReference type="KEGG" id="pdp:PDIP_79520"/>
<protein>
    <submittedName>
        <fullName evidence="1">Uncharacterized protein</fullName>
    </submittedName>
</protein>
<dbReference type="EMBL" id="AKCU01000481">
    <property type="protein sequence ID" value="EKV06327.1"/>
    <property type="molecule type" value="Genomic_DNA"/>
</dbReference>
<dbReference type="VEuPathDB" id="FungiDB:PDIP_79520"/>